<gene>
    <name evidence="1" type="ORF">LLT6_11980</name>
</gene>
<evidence type="ECO:0000313" key="1">
    <source>
        <dbReference type="EMBL" id="EQC57572.1"/>
    </source>
</evidence>
<sequence>MVIITGLILRVSQIKEFRNEIYLFFEKTKIMLEFTNENHPEALDIVKTICLNDNDYVMMECTRSNTEIARTLFERLLEQNRDLSKNLGMRKLVYTNRLLLKIALKIMSKIYYNDFVRNIFKKVLGVNNG</sequence>
<dbReference type="Proteomes" id="UP000015854">
    <property type="component" value="Unassembled WGS sequence"/>
</dbReference>
<dbReference type="EMBL" id="ATBB01000090">
    <property type="protein sequence ID" value="EQC57572.1"/>
    <property type="molecule type" value="Genomic_DNA"/>
</dbReference>
<accession>T0SEY4</accession>
<proteinExistence type="predicted"/>
<dbReference type="PATRIC" id="fig|1234876.3.peg.471"/>
<dbReference type="AlphaFoldDB" id="T0SEY4"/>
<name>T0SEY4_LACLC</name>
<comment type="caution">
    <text evidence="1">The sequence shown here is derived from an EMBL/GenBank/DDBJ whole genome shotgun (WGS) entry which is preliminary data.</text>
</comment>
<organism evidence="1 2">
    <name type="scientific">Lactococcus cremoris subsp. cremoris TIFN6</name>
    <dbReference type="NCBI Taxonomy" id="1234876"/>
    <lineage>
        <taxon>Bacteria</taxon>
        <taxon>Bacillati</taxon>
        <taxon>Bacillota</taxon>
        <taxon>Bacilli</taxon>
        <taxon>Lactobacillales</taxon>
        <taxon>Streptococcaceae</taxon>
        <taxon>Lactococcus</taxon>
        <taxon>Lactococcus cremoris subsp. cremoris</taxon>
    </lineage>
</organism>
<reference evidence="1 2" key="1">
    <citation type="journal article" date="2013" name="ISME J.">
        <title>Multifactorial diversity sustains microbial community stability.</title>
        <authorList>
            <person name="Erkus O."/>
            <person name="de Jager V.C."/>
            <person name="Spus M."/>
            <person name="van Alen-Boerrigter I.J."/>
            <person name="van Rijswijck I.M."/>
            <person name="Hazelwood L."/>
            <person name="Janssen P.W."/>
            <person name="van Hijum S.A."/>
            <person name="Kleerebezem M."/>
            <person name="Smid E.J."/>
        </authorList>
    </citation>
    <scope>NUCLEOTIDE SEQUENCE [LARGE SCALE GENOMIC DNA]</scope>
    <source>
        <strain evidence="1 2">TIFN6</strain>
    </source>
</reference>
<evidence type="ECO:0000313" key="2">
    <source>
        <dbReference type="Proteomes" id="UP000015854"/>
    </source>
</evidence>
<protein>
    <submittedName>
        <fullName evidence="1">Uncharacterized protein</fullName>
    </submittedName>
</protein>